<proteinExistence type="predicted"/>
<dbReference type="AlphaFoldDB" id="A0A4R1QVK3"/>
<dbReference type="STRING" id="1469948.GCA_000732725_03190"/>
<keyword evidence="3" id="KW-1185">Reference proteome</keyword>
<dbReference type="OrthoDB" id="3824180at2"/>
<dbReference type="EMBL" id="SLUO01000009">
    <property type="protein sequence ID" value="TCL57161.1"/>
    <property type="molecule type" value="Genomic_DNA"/>
</dbReference>
<dbReference type="Gene3D" id="3.10.450.50">
    <property type="match status" value="1"/>
</dbReference>
<dbReference type="InterPro" id="IPR032710">
    <property type="entry name" value="NTF2-like_dom_sf"/>
</dbReference>
<protein>
    <recommendedName>
        <fullName evidence="1">SnoaL-like domain-containing protein</fullName>
    </recommendedName>
</protein>
<feature type="domain" description="SnoaL-like" evidence="1">
    <location>
        <begin position="6"/>
        <end position="97"/>
    </location>
</feature>
<evidence type="ECO:0000313" key="2">
    <source>
        <dbReference type="EMBL" id="TCL57161.1"/>
    </source>
</evidence>
<comment type="caution">
    <text evidence="2">The sequence shown here is derived from an EMBL/GenBank/DDBJ whole genome shotgun (WGS) entry which is preliminary data.</text>
</comment>
<evidence type="ECO:0000313" key="3">
    <source>
        <dbReference type="Proteomes" id="UP000295718"/>
    </source>
</evidence>
<evidence type="ECO:0000259" key="1">
    <source>
        <dbReference type="Pfam" id="PF12680"/>
    </source>
</evidence>
<dbReference type="SUPFAM" id="SSF54427">
    <property type="entry name" value="NTF2-like"/>
    <property type="match status" value="1"/>
</dbReference>
<organism evidence="2 3">
    <name type="scientific">Kineothrix alysoides</name>
    <dbReference type="NCBI Taxonomy" id="1469948"/>
    <lineage>
        <taxon>Bacteria</taxon>
        <taxon>Bacillati</taxon>
        <taxon>Bacillota</taxon>
        <taxon>Clostridia</taxon>
        <taxon>Lachnospirales</taxon>
        <taxon>Lachnospiraceae</taxon>
        <taxon>Kineothrix</taxon>
    </lineage>
</organism>
<dbReference type="RefSeq" id="WP_031391835.1">
    <property type="nucleotide sequence ID" value="NZ_JPNB01000002.1"/>
</dbReference>
<name>A0A4R1QVK3_9FIRM</name>
<dbReference type="Proteomes" id="UP000295718">
    <property type="component" value="Unassembled WGS sequence"/>
</dbReference>
<gene>
    <name evidence="2" type="ORF">EDD76_10923</name>
</gene>
<reference evidence="2 3" key="1">
    <citation type="submission" date="2019-03" db="EMBL/GenBank/DDBJ databases">
        <title>Genomic Encyclopedia of Type Strains, Phase IV (KMG-IV): sequencing the most valuable type-strain genomes for metagenomic binning, comparative biology and taxonomic classification.</title>
        <authorList>
            <person name="Goeker M."/>
        </authorList>
    </citation>
    <scope>NUCLEOTIDE SEQUENCE [LARGE SCALE GENOMIC DNA]</scope>
    <source>
        <strain evidence="2 3">DSM 100556</strain>
    </source>
</reference>
<accession>A0A4R1QVK3</accession>
<sequence length="127" mass="14663">MNIKLFWEEVLKQNAGEIRKYFTADAYINWHCTNEHFNVEEYIKANCEYPGEWSGVVERIEELGNLMITAVNVYTTEKSLSFHVVSFFRIENGKIASLDEYWGDDGSAPQWRLDKHIGLPIKKAGSA</sequence>
<dbReference type="Pfam" id="PF12680">
    <property type="entry name" value="SnoaL_2"/>
    <property type="match status" value="1"/>
</dbReference>
<dbReference type="InterPro" id="IPR037401">
    <property type="entry name" value="SnoaL-like"/>
</dbReference>